<gene>
    <name evidence="1" type="ORF">BK022_01830</name>
</gene>
<name>A0A1S1PAQ0_METEX</name>
<dbReference type="InterPro" id="IPR027417">
    <property type="entry name" value="P-loop_NTPase"/>
</dbReference>
<protein>
    <submittedName>
        <fullName evidence="1">Uncharacterized protein</fullName>
    </submittedName>
</protein>
<evidence type="ECO:0000313" key="1">
    <source>
        <dbReference type="EMBL" id="OHV18075.1"/>
    </source>
</evidence>
<organism evidence="1 2">
    <name type="scientific">Methylorubrum extorquens</name>
    <name type="common">Methylobacterium dichloromethanicum</name>
    <name type="synonym">Methylobacterium extorquens</name>
    <dbReference type="NCBI Taxonomy" id="408"/>
    <lineage>
        <taxon>Bacteria</taxon>
        <taxon>Pseudomonadati</taxon>
        <taxon>Pseudomonadota</taxon>
        <taxon>Alphaproteobacteria</taxon>
        <taxon>Hyphomicrobiales</taxon>
        <taxon>Methylobacteriaceae</taxon>
        <taxon>Methylorubrum</taxon>
    </lineage>
</organism>
<sequence>MLAVWSEQRAAHGEDLLIVTRRNADASALNIQARAVLRAEGRLGPDLVTLPARDRDDRPVPLALAVGDGLRFGENLPHLGLRNGNRARVEALTVEPDGEARLRLALEDGGTLEVAWPDLAQQPRFGRKRSQPRIMHAYAGTAYAAQGRTSSATVMYVGAVTDAREIYVGLTRHRHEARVVVERDRLDALCRQRQEDARMPATDAMVLERLFREARTYSEKANVVDHAADRIAFVRDGSLETRELIGQGVDVRRLMRATRLLRVTMAWLGVEQLIVPAWQLVDAYGRRLTQAPAQATRALVDELASRFSRPDPLPERERSHQIER</sequence>
<dbReference type="SUPFAM" id="SSF52540">
    <property type="entry name" value="P-loop containing nucleoside triphosphate hydrolases"/>
    <property type="match status" value="1"/>
</dbReference>
<proteinExistence type="predicted"/>
<comment type="caution">
    <text evidence="1">The sequence shown here is derived from an EMBL/GenBank/DDBJ whole genome shotgun (WGS) entry which is preliminary data.</text>
</comment>
<dbReference type="AlphaFoldDB" id="A0A1S1PAQ0"/>
<dbReference type="EMBL" id="MNAO01000009">
    <property type="protein sequence ID" value="OHV18075.1"/>
    <property type="molecule type" value="Genomic_DNA"/>
</dbReference>
<dbReference type="Proteomes" id="UP000180215">
    <property type="component" value="Unassembled WGS sequence"/>
</dbReference>
<reference evidence="1 2" key="1">
    <citation type="submission" date="2016-10" db="EMBL/GenBank/DDBJ databases">
        <title>Draft genome sequence of Methylobacterium extorquens CP3, a seed endophyte of Crotalaria pumila with plant growth-promoting and metal tolerance properties.</title>
        <authorList>
            <person name="Sanchez-Lopez A.S."/>
            <person name="Van Hamme J.D."/>
            <person name="Thijs S."/>
            <person name="Mcammond B.M."/>
            <person name="Stevens V."/>
            <person name="Gonzalez-Chavez M.D.C."/>
            <person name="Vangronsveld J."/>
        </authorList>
    </citation>
    <scope>NUCLEOTIDE SEQUENCE [LARGE SCALE GENOMIC DNA]</scope>
    <source>
        <strain evidence="1 2">CP3</strain>
    </source>
</reference>
<accession>A0A1S1PAQ0</accession>
<evidence type="ECO:0000313" key="2">
    <source>
        <dbReference type="Proteomes" id="UP000180215"/>
    </source>
</evidence>